<reference evidence="1 2" key="1">
    <citation type="submission" date="2020-10" db="EMBL/GenBank/DDBJ databases">
        <title>Connecting structure to function with the recovery of over 1000 high-quality activated sludge metagenome-assembled genomes encoding full-length rRNA genes using long-read sequencing.</title>
        <authorList>
            <person name="Singleton C.M."/>
            <person name="Petriglieri F."/>
            <person name="Kristensen J.M."/>
            <person name="Kirkegaard R.H."/>
            <person name="Michaelsen T.Y."/>
            <person name="Andersen M.H."/>
            <person name="Karst S.M."/>
            <person name="Dueholm M.S."/>
            <person name="Nielsen P.H."/>
            <person name="Albertsen M."/>
        </authorList>
    </citation>
    <scope>NUCLEOTIDE SEQUENCE [LARGE SCALE GENOMIC DNA]</scope>
    <source>
        <strain evidence="1">Ribe_18-Q3-R11-54_MAXAC.273</strain>
    </source>
</reference>
<name>A0A9D7SRS3_9BACT</name>
<evidence type="ECO:0000313" key="1">
    <source>
        <dbReference type="EMBL" id="MBK9980828.1"/>
    </source>
</evidence>
<protein>
    <submittedName>
        <fullName evidence="1">Uncharacterized protein</fullName>
    </submittedName>
</protein>
<proteinExistence type="predicted"/>
<comment type="caution">
    <text evidence="1">The sequence shown here is derived from an EMBL/GenBank/DDBJ whole genome shotgun (WGS) entry which is preliminary data.</text>
</comment>
<gene>
    <name evidence="1" type="ORF">IPP15_00135</name>
</gene>
<sequence>MNQAFIGIICTLQLINISLYGQKIYFKPELKPNKIYWTTIEDETTTNVTYSGNKDFLEKLKEQGITTPIILKKKSMTKSKMQTFDLQKNKRFRMKSEILEVTSSTDSSGVNPMEGVIIYGTGTKNIQIMIDSITGTSNEELKSLLSKGMEQLTQQNIFPDKKLKPGESFEKMTPVIFPISSDKSISMELINTYRLDSITNELAYFNIDQKIRMDLSIKDQDLEVHGTGSGKIVYDLAIKNNRLYETRLEFSFVMNIKDISISFSSVTFSKTTTKVE</sequence>
<accession>A0A9D7SRS3</accession>
<dbReference type="Proteomes" id="UP000808337">
    <property type="component" value="Unassembled WGS sequence"/>
</dbReference>
<organism evidence="1 2">
    <name type="scientific">Candidatus Opimibacter skivensis</name>
    <dbReference type="NCBI Taxonomy" id="2982028"/>
    <lineage>
        <taxon>Bacteria</taxon>
        <taxon>Pseudomonadati</taxon>
        <taxon>Bacteroidota</taxon>
        <taxon>Saprospiria</taxon>
        <taxon>Saprospirales</taxon>
        <taxon>Saprospiraceae</taxon>
        <taxon>Candidatus Opimibacter</taxon>
    </lineage>
</organism>
<dbReference type="EMBL" id="JADKGY010000001">
    <property type="protein sequence ID" value="MBK9980828.1"/>
    <property type="molecule type" value="Genomic_DNA"/>
</dbReference>
<evidence type="ECO:0000313" key="2">
    <source>
        <dbReference type="Proteomes" id="UP000808337"/>
    </source>
</evidence>
<dbReference type="AlphaFoldDB" id="A0A9D7SRS3"/>